<dbReference type="EC" id="2.7.13.3" evidence="3"/>
<dbReference type="Gene3D" id="3.30.565.10">
    <property type="entry name" value="Histidine kinase-like ATPase, C-terminal domain"/>
    <property type="match status" value="1"/>
</dbReference>
<name>A0A562J492_9FIRM</name>
<dbReference type="InterPro" id="IPR003594">
    <property type="entry name" value="HATPase_dom"/>
</dbReference>
<evidence type="ECO:0000256" key="5">
    <source>
        <dbReference type="ARBA" id="ARBA00022679"/>
    </source>
</evidence>
<dbReference type="OrthoDB" id="9762826at2"/>
<dbReference type="RefSeq" id="WP_145085936.1">
    <property type="nucleotide sequence ID" value="NZ_VLKH01000011.1"/>
</dbReference>
<keyword evidence="9" id="KW-0472">Membrane</keyword>
<dbReference type="SMART" id="SM00387">
    <property type="entry name" value="HATPase_c"/>
    <property type="match status" value="1"/>
</dbReference>
<evidence type="ECO:0000256" key="6">
    <source>
        <dbReference type="ARBA" id="ARBA00022777"/>
    </source>
</evidence>
<dbReference type="InterPro" id="IPR036097">
    <property type="entry name" value="HisK_dim/P_sf"/>
</dbReference>
<feature type="coiled-coil region" evidence="8">
    <location>
        <begin position="352"/>
        <end position="386"/>
    </location>
</feature>
<keyword evidence="5" id="KW-0808">Transferase</keyword>
<evidence type="ECO:0000256" key="7">
    <source>
        <dbReference type="ARBA" id="ARBA00023012"/>
    </source>
</evidence>
<keyword evidence="12" id="KW-1185">Reference proteome</keyword>
<evidence type="ECO:0000256" key="4">
    <source>
        <dbReference type="ARBA" id="ARBA00022553"/>
    </source>
</evidence>
<comment type="caution">
    <text evidence="11">The sequence shown here is derived from an EMBL/GenBank/DDBJ whole genome shotgun (WGS) entry which is preliminary data.</text>
</comment>
<dbReference type="AlphaFoldDB" id="A0A562J492"/>
<dbReference type="Gene3D" id="1.10.287.130">
    <property type="match status" value="1"/>
</dbReference>
<dbReference type="Pfam" id="PF00512">
    <property type="entry name" value="HisKA"/>
    <property type="match status" value="1"/>
</dbReference>
<dbReference type="PROSITE" id="PS50109">
    <property type="entry name" value="HIS_KIN"/>
    <property type="match status" value="1"/>
</dbReference>
<comment type="subcellular location">
    <subcellularLocation>
        <location evidence="2">Membrane</location>
    </subcellularLocation>
</comment>
<protein>
    <recommendedName>
        <fullName evidence="3">histidine kinase</fullName>
        <ecNumber evidence="3">2.7.13.3</ecNumber>
    </recommendedName>
</protein>
<evidence type="ECO:0000256" key="8">
    <source>
        <dbReference type="SAM" id="Coils"/>
    </source>
</evidence>
<organism evidence="11 12">
    <name type="scientific">Sedimentibacter saalensis</name>
    <dbReference type="NCBI Taxonomy" id="130788"/>
    <lineage>
        <taxon>Bacteria</taxon>
        <taxon>Bacillati</taxon>
        <taxon>Bacillota</taxon>
        <taxon>Tissierellia</taxon>
        <taxon>Sedimentibacter</taxon>
    </lineage>
</organism>
<gene>
    <name evidence="11" type="ORF">LY60_03181</name>
</gene>
<feature type="transmembrane region" description="Helical" evidence="9">
    <location>
        <begin position="270"/>
        <end position="286"/>
    </location>
</feature>
<feature type="transmembrane region" description="Helical" evidence="9">
    <location>
        <begin position="244"/>
        <end position="264"/>
    </location>
</feature>
<dbReference type="PANTHER" id="PTHR43547">
    <property type="entry name" value="TWO-COMPONENT HISTIDINE KINASE"/>
    <property type="match status" value="1"/>
</dbReference>
<keyword evidence="9" id="KW-1133">Transmembrane helix</keyword>
<feature type="transmembrane region" description="Helical" evidence="9">
    <location>
        <begin position="293"/>
        <end position="311"/>
    </location>
</feature>
<dbReference type="GO" id="GO:0000155">
    <property type="term" value="F:phosphorelay sensor kinase activity"/>
    <property type="evidence" value="ECO:0007669"/>
    <property type="project" value="InterPro"/>
</dbReference>
<evidence type="ECO:0000256" key="9">
    <source>
        <dbReference type="SAM" id="Phobius"/>
    </source>
</evidence>
<dbReference type="SUPFAM" id="SSF55874">
    <property type="entry name" value="ATPase domain of HSP90 chaperone/DNA topoisomerase II/histidine kinase"/>
    <property type="match status" value="1"/>
</dbReference>
<sequence>MKKNYIKTVAVFLFMIIITFSLCVIINDSFSTLKSGQVFSPENENTMYSLSGYRWDSITRKYYFDIVVEDINQPLSLIYGFIPEDIYANGKVVAHSANFNLSNFSSVAIDSSFFNKETNTLNLEFDSKENPYNQSVYITTANGAAHALSTYYMTFAFNLGMTFLMSLYGWSLYFNKRTEKYLLWFSIYTGALTLWSLGSLALGAGWDFIKPLVSHAYGWCALLDIIISCKMFNTKLPGHFDRLLSRGGVIFLLLAWAVVETFLPKTFRDYYFLFFFSIAALIYACAQHRKGAYMLLAGQTISLGMRLVITVSPVMKNQISYLLRVMRYSKLFNLPFAVCCMLLINSLFAEKFSESEALAEKLEQTNQELETKVLERTSALKNQQRQKNTFMMNVFHDLRTPLFILRGCTERIKSFPHQLQHELPVMEERLDFTQHLVDDLFLMAKLEDRQVILETERVPLGSLVSKVTKACLVVSEKKDVALKYTIIDDCITWGDEFRLEQAFQNLITNAIYYTRPGGSVCVELKSYGSMAFISVTDTGVGILPEDLDKIFDRYYRVSGKDKHQSSGLGLAIAQEIIQQHNGKITVKSNIGKGTVFTLQLPVIPQ</sequence>
<dbReference type="PANTHER" id="PTHR43547:SF2">
    <property type="entry name" value="HYBRID SIGNAL TRANSDUCTION HISTIDINE KINASE C"/>
    <property type="match status" value="1"/>
</dbReference>
<evidence type="ECO:0000313" key="11">
    <source>
        <dbReference type="EMBL" id="TWH77990.1"/>
    </source>
</evidence>
<keyword evidence="8" id="KW-0175">Coiled coil</keyword>
<dbReference type="CDD" id="cd00075">
    <property type="entry name" value="HATPase"/>
    <property type="match status" value="1"/>
</dbReference>
<comment type="catalytic activity">
    <reaction evidence="1">
        <text>ATP + protein L-histidine = ADP + protein N-phospho-L-histidine.</text>
        <dbReference type="EC" id="2.7.13.3"/>
    </reaction>
</comment>
<dbReference type="PRINTS" id="PR00344">
    <property type="entry name" value="BCTRLSENSOR"/>
</dbReference>
<feature type="transmembrane region" description="Helical" evidence="9">
    <location>
        <begin position="331"/>
        <end position="349"/>
    </location>
</feature>
<dbReference type="GO" id="GO:0016020">
    <property type="term" value="C:membrane"/>
    <property type="evidence" value="ECO:0007669"/>
    <property type="project" value="UniProtKB-SubCell"/>
</dbReference>
<feature type="transmembrane region" description="Helical" evidence="9">
    <location>
        <begin position="151"/>
        <end position="170"/>
    </location>
</feature>
<dbReference type="FunFam" id="3.30.565.10:FF:000006">
    <property type="entry name" value="Sensor histidine kinase WalK"/>
    <property type="match status" value="1"/>
</dbReference>
<keyword evidence="4" id="KW-0597">Phosphoprotein</keyword>
<dbReference type="EMBL" id="VLKH01000011">
    <property type="protein sequence ID" value="TWH77990.1"/>
    <property type="molecule type" value="Genomic_DNA"/>
</dbReference>
<dbReference type="SUPFAM" id="SSF47384">
    <property type="entry name" value="Homodimeric domain of signal transducing histidine kinase"/>
    <property type="match status" value="1"/>
</dbReference>
<evidence type="ECO:0000259" key="10">
    <source>
        <dbReference type="PROSITE" id="PS50109"/>
    </source>
</evidence>
<dbReference type="InterPro" id="IPR005467">
    <property type="entry name" value="His_kinase_dom"/>
</dbReference>
<feature type="transmembrane region" description="Helical" evidence="9">
    <location>
        <begin position="182"/>
        <end position="206"/>
    </location>
</feature>
<evidence type="ECO:0000313" key="12">
    <source>
        <dbReference type="Proteomes" id="UP000315343"/>
    </source>
</evidence>
<dbReference type="InterPro" id="IPR036890">
    <property type="entry name" value="HATPase_C_sf"/>
</dbReference>
<proteinExistence type="predicted"/>
<keyword evidence="9" id="KW-0812">Transmembrane</keyword>
<keyword evidence="7" id="KW-0902">Two-component regulatory system</keyword>
<evidence type="ECO:0000256" key="3">
    <source>
        <dbReference type="ARBA" id="ARBA00012438"/>
    </source>
</evidence>
<dbReference type="InterPro" id="IPR004358">
    <property type="entry name" value="Sig_transdc_His_kin-like_C"/>
</dbReference>
<evidence type="ECO:0000256" key="1">
    <source>
        <dbReference type="ARBA" id="ARBA00000085"/>
    </source>
</evidence>
<feature type="transmembrane region" description="Helical" evidence="9">
    <location>
        <begin position="9"/>
        <end position="27"/>
    </location>
</feature>
<accession>A0A562J492</accession>
<reference evidence="11 12" key="1">
    <citation type="submission" date="2019-07" db="EMBL/GenBank/DDBJ databases">
        <title>Genomic Encyclopedia of Type Strains, Phase I: the one thousand microbial genomes (KMG-I) project.</title>
        <authorList>
            <person name="Kyrpides N."/>
        </authorList>
    </citation>
    <scope>NUCLEOTIDE SEQUENCE [LARGE SCALE GENOMIC DNA]</scope>
    <source>
        <strain evidence="11 12">DSM 13558</strain>
    </source>
</reference>
<dbReference type="InterPro" id="IPR003661">
    <property type="entry name" value="HisK_dim/P_dom"/>
</dbReference>
<dbReference type="CDD" id="cd00082">
    <property type="entry name" value="HisKA"/>
    <property type="match status" value="1"/>
</dbReference>
<dbReference type="Proteomes" id="UP000315343">
    <property type="component" value="Unassembled WGS sequence"/>
</dbReference>
<keyword evidence="6 11" id="KW-0418">Kinase</keyword>
<dbReference type="SMART" id="SM00388">
    <property type="entry name" value="HisKA"/>
    <property type="match status" value="1"/>
</dbReference>
<evidence type="ECO:0000256" key="2">
    <source>
        <dbReference type="ARBA" id="ARBA00004370"/>
    </source>
</evidence>
<dbReference type="Pfam" id="PF02518">
    <property type="entry name" value="HATPase_c"/>
    <property type="match status" value="1"/>
</dbReference>
<feature type="domain" description="Histidine kinase" evidence="10">
    <location>
        <begin position="393"/>
        <end position="604"/>
    </location>
</feature>